<keyword evidence="1" id="KW-0472">Membrane</keyword>
<dbReference type="OrthoDB" id="10528333at2759"/>
<protein>
    <submittedName>
        <fullName evidence="3">(pine wood nematode) hypothetical protein</fullName>
    </submittedName>
</protein>
<keyword evidence="2" id="KW-0732">Signal</keyword>
<gene>
    <name evidence="3" type="ORF">BXYJ_LOCUS1392</name>
</gene>
<feature type="transmembrane region" description="Helical" evidence="1">
    <location>
        <begin position="70"/>
        <end position="96"/>
    </location>
</feature>
<proteinExistence type="predicted"/>
<evidence type="ECO:0000256" key="1">
    <source>
        <dbReference type="SAM" id="Phobius"/>
    </source>
</evidence>
<dbReference type="EMBL" id="CAJFCV020000001">
    <property type="protein sequence ID" value="CAG9084292.1"/>
    <property type="molecule type" value="Genomic_DNA"/>
</dbReference>
<organism evidence="3 4">
    <name type="scientific">Bursaphelenchus xylophilus</name>
    <name type="common">Pinewood nematode worm</name>
    <name type="synonym">Aphelenchoides xylophilus</name>
    <dbReference type="NCBI Taxonomy" id="6326"/>
    <lineage>
        <taxon>Eukaryota</taxon>
        <taxon>Metazoa</taxon>
        <taxon>Ecdysozoa</taxon>
        <taxon>Nematoda</taxon>
        <taxon>Chromadorea</taxon>
        <taxon>Rhabditida</taxon>
        <taxon>Tylenchina</taxon>
        <taxon>Tylenchomorpha</taxon>
        <taxon>Aphelenchoidea</taxon>
        <taxon>Aphelenchoididae</taxon>
        <taxon>Bursaphelenchus</taxon>
    </lineage>
</organism>
<dbReference type="EMBL" id="CAJFDI010000001">
    <property type="protein sequence ID" value="CAD5209337.1"/>
    <property type="molecule type" value="Genomic_DNA"/>
</dbReference>
<reference evidence="3" key="1">
    <citation type="submission" date="2020-09" db="EMBL/GenBank/DDBJ databases">
        <authorList>
            <person name="Kikuchi T."/>
        </authorList>
    </citation>
    <scope>NUCLEOTIDE SEQUENCE</scope>
    <source>
        <strain evidence="3">Ka4C1</strain>
    </source>
</reference>
<keyword evidence="1" id="KW-0812">Transmembrane</keyword>
<feature type="signal peptide" evidence="2">
    <location>
        <begin position="1"/>
        <end position="22"/>
    </location>
</feature>
<evidence type="ECO:0000256" key="2">
    <source>
        <dbReference type="SAM" id="SignalP"/>
    </source>
</evidence>
<dbReference type="AlphaFoldDB" id="A0A811K2E8"/>
<sequence length="167" mass="19514">MVYFQPIFLLLSGFFLFVNAHAEAIDCPSSRRFYDKGNDTCICIVPKIEGNEIKQYVYQLDRMACEDDFWTWWLFTSWPFFVVGTVLCIFAIQLWIKKNKTRRERDSDGISENYPPPPQYSVLYSVPGSDEKNQRCLNNVEKRSFLSLQVVTVLEFQGKQLTPKGNE</sequence>
<evidence type="ECO:0000313" key="4">
    <source>
        <dbReference type="Proteomes" id="UP000659654"/>
    </source>
</evidence>
<evidence type="ECO:0000313" key="3">
    <source>
        <dbReference type="EMBL" id="CAD5209337.1"/>
    </source>
</evidence>
<keyword evidence="1" id="KW-1133">Transmembrane helix</keyword>
<comment type="caution">
    <text evidence="3">The sequence shown here is derived from an EMBL/GenBank/DDBJ whole genome shotgun (WGS) entry which is preliminary data.</text>
</comment>
<keyword evidence="4" id="KW-1185">Reference proteome</keyword>
<accession>A0A811K2E8</accession>
<name>A0A811K2E8_BURXY</name>
<feature type="chain" id="PRO_5032944309" evidence="2">
    <location>
        <begin position="23"/>
        <end position="167"/>
    </location>
</feature>
<dbReference type="Proteomes" id="UP000659654">
    <property type="component" value="Unassembled WGS sequence"/>
</dbReference>
<dbReference type="Proteomes" id="UP000582659">
    <property type="component" value="Unassembled WGS sequence"/>
</dbReference>